<dbReference type="GO" id="GO:0005524">
    <property type="term" value="F:ATP binding"/>
    <property type="evidence" value="ECO:0007669"/>
    <property type="project" value="InterPro"/>
</dbReference>
<keyword evidence="1" id="KW-0378">Hydrolase</keyword>
<evidence type="ECO:0000313" key="5">
    <source>
        <dbReference type="EMBL" id="KKN31754.1"/>
    </source>
</evidence>
<dbReference type="SMART" id="SM00487">
    <property type="entry name" value="DEXDc"/>
    <property type="match status" value="1"/>
</dbReference>
<dbReference type="InterPro" id="IPR038718">
    <property type="entry name" value="SNF2-like_sf"/>
</dbReference>
<dbReference type="InterPro" id="IPR000330">
    <property type="entry name" value="SNF2_N"/>
</dbReference>
<evidence type="ECO:0000259" key="3">
    <source>
        <dbReference type="PROSITE" id="PS51192"/>
    </source>
</evidence>
<evidence type="ECO:0000256" key="2">
    <source>
        <dbReference type="SAM" id="MobiDB-lite"/>
    </source>
</evidence>
<proteinExistence type="predicted"/>
<dbReference type="Gene3D" id="3.40.50.300">
    <property type="entry name" value="P-loop containing nucleotide triphosphate hydrolases"/>
    <property type="match status" value="1"/>
</dbReference>
<evidence type="ECO:0000256" key="1">
    <source>
        <dbReference type="ARBA" id="ARBA00022801"/>
    </source>
</evidence>
<evidence type="ECO:0000259" key="4">
    <source>
        <dbReference type="PROSITE" id="PS51194"/>
    </source>
</evidence>
<dbReference type="PANTHER" id="PTHR10799">
    <property type="entry name" value="SNF2/RAD54 HELICASE FAMILY"/>
    <property type="match status" value="1"/>
</dbReference>
<dbReference type="GO" id="GO:0016787">
    <property type="term" value="F:hydrolase activity"/>
    <property type="evidence" value="ECO:0007669"/>
    <property type="project" value="UniProtKB-KW"/>
</dbReference>
<gene>
    <name evidence="5" type="ORF">LCGC14_0820690</name>
</gene>
<organism evidence="5">
    <name type="scientific">marine sediment metagenome</name>
    <dbReference type="NCBI Taxonomy" id="412755"/>
    <lineage>
        <taxon>unclassified sequences</taxon>
        <taxon>metagenomes</taxon>
        <taxon>ecological metagenomes</taxon>
    </lineage>
</organism>
<dbReference type="PROSITE" id="PS51194">
    <property type="entry name" value="HELICASE_CTER"/>
    <property type="match status" value="1"/>
</dbReference>
<feature type="domain" description="Helicase C-terminal" evidence="4">
    <location>
        <begin position="386"/>
        <end position="552"/>
    </location>
</feature>
<dbReference type="InterPro" id="IPR001650">
    <property type="entry name" value="Helicase_C-like"/>
</dbReference>
<dbReference type="SUPFAM" id="SSF52540">
    <property type="entry name" value="P-loop containing nucleoside triphosphate hydrolases"/>
    <property type="match status" value="2"/>
</dbReference>
<dbReference type="EMBL" id="LAZR01002304">
    <property type="protein sequence ID" value="KKN31754.1"/>
    <property type="molecule type" value="Genomic_DNA"/>
</dbReference>
<feature type="domain" description="Helicase ATP-binding" evidence="3">
    <location>
        <begin position="74"/>
        <end position="241"/>
    </location>
</feature>
<accession>A0A0F9PNJ0</accession>
<feature type="compositionally biased region" description="Basic and acidic residues" evidence="2">
    <location>
        <begin position="707"/>
        <end position="717"/>
    </location>
</feature>
<evidence type="ECO:0008006" key="6">
    <source>
        <dbReference type="Google" id="ProtNLM"/>
    </source>
</evidence>
<dbReference type="Gene3D" id="3.40.50.10810">
    <property type="entry name" value="Tandem AAA-ATPase domain"/>
    <property type="match status" value="1"/>
</dbReference>
<dbReference type="CDD" id="cd18793">
    <property type="entry name" value="SF2_C_SNF"/>
    <property type="match status" value="1"/>
</dbReference>
<name>A0A0F9PNJ0_9ZZZZ</name>
<dbReference type="Pfam" id="PF00271">
    <property type="entry name" value="Helicase_C"/>
    <property type="match status" value="1"/>
</dbReference>
<dbReference type="InterPro" id="IPR027417">
    <property type="entry name" value="P-loop_NTPase"/>
</dbReference>
<dbReference type="SMART" id="SM00490">
    <property type="entry name" value="HELICc"/>
    <property type="match status" value="1"/>
</dbReference>
<feature type="region of interest" description="Disordered" evidence="2">
    <location>
        <begin position="658"/>
        <end position="717"/>
    </location>
</feature>
<sequence length="717" mass="79569">MSNDLQKIISMLSDTIMDKIAASSVVGQMAELKEARVRTKDIQPPQDVVPNPEQLGPFLKEGVKLTESQNQFTKFISDREGIGVAAWKPGSGKTLGAIAAYMNLRKEGRAGKAIVLVPASLRVNFAEGGVAKFTTGTYGIIGTRQESKAIPEMDIERMGDKDFYIVSHDLFRANPDYYLEKTGADTIIMDEMQRIKDPQSVLNDVIEKVGQKVKNFIGATATPAMNKPFEAIELRNAISQPGERLSEEKFTKKFIQRAPEDFWNRVQGWFGGELKGEITGFKKKEELAKLLTKSFHFAAPSSANTPSKELEIVETPMTASQEANYHAILKKKLTTRERRVLEEGKLYPDREMVKILNKAMAIRQLSNNAKWVEGAPDVAAAAQTPKILRMMNDVEEHLSSRPDAKIIIASNFVGSGAKMIEALLKQKGISYGTYYGKGQKGVTSETRQKAIKDYRAGKVKIMIMTGAGAEGLDLPNTTMHMTMDPHYNPERITQQEARGIRRGGQKHLPPSQRRVIVRRYISVPSKGFSIDKSIYTIAAKKKALVDQLKEIGLRAQQRRAESDPSYSRALSLFARPTKPKIEKLKKPEVLKPQKPVKPTKLVKPMKTVKPQGGEMRKSAMEKFSGNGGYLNARGSFDEHEVRLIGGNGTSNLISEPAMDASQVLPHNKTQSRLPGKWSKRRKSSLTGKEKARMAFTPKTEGALGPNENKEGPVRVGY</sequence>
<protein>
    <recommendedName>
        <fullName evidence="6">Helicase C-terminal domain-containing protein</fullName>
    </recommendedName>
</protein>
<dbReference type="Pfam" id="PF00176">
    <property type="entry name" value="SNF2-rel_dom"/>
    <property type="match status" value="1"/>
</dbReference>
<dbReference type="InterPro" id="IPR014001">
    <property type="entry name" value="Helicase_ATP-bd"/>
</dbReference>
<dbReference type="PROSITE" id="PS51192">
    <property type="entry name" value="HELICASE_ATP_BIND_1"/>
    <property type="match status" value="1"/>
</dbReference>
<comment type="caution">
    <text evidence="5">The sequence shown here is derived from an EMBL/GenBank/DDBJ whole genome shotgun (WGS) entry which is preliminary data.</text>
</comment>
<dbReference type="InterPro" id="IPR049730">
    <property type="entry name" value="SNF2/RAD54-like_C"/>
</dbReference>
<reference evidence="5" key="1">
    <citation type="journal article" date="2015" name="Nature">
        <title>Complex archaea that bridge the gap between prokaryotes and eukaryotes.</title>
        <authorList>
            <person name="Spang A."/>
            <person name="Saw J.H."/>
            <person name="Jorgensen S.L."/>
            <person name="Zaremba-Niedzwiedzka K."/>
            <person name="Martijn J."/>
            <person name="Lind A.E."/>
            <person name="van Eijk R."/>
            <person name="Schleper C."/>
            <person name="Guy L."/>
            <person name="Ettema T.J."/>
        </authorList>
    </citation>
    <scope>NUCLEOTIDE SEQUENCE</scope>
</reference>
<dbReference type="AlphaFoldDB" id="A0A0F9PNJ0"/>